<gene>
    <name evidence="3" type="ORF">G1H10_06015</name>
</gene>
<accession>A0A6L9S3W0</accession>
<evidence type="ECO:0000256" key="2">
    <source>
        <dbReference type="SAM" id="SignalP"/>
    </source>
</evidence>
<comment type="caution">
    <text evidence="3">The sequence shown here is derived from an EMBL/GenBank/DDBJ whole genome shotgun (WGS) entry which is preliminary data.</text>
</comment>
<evidence type="ECO:0000313" key="4">
    <source>
        <dbReference type="Proteomes" id="UP000475214"/>
    </source>
</evidence>
<keyword evidence="4" id="KW-1185">Reference proteome</keyword>
<dbReference type="RefSeq" id="WP_163734103.1">
    <property type="nucleotide sequence ID" value="NZ_JAAGOA010000003.1"/>
</dbReference>
<evidence type="ECO:0000256" key="1">
    <source>
        <dbReference type="SAM" id="MobiDB-lite"/>
    </source>
</evidence>
<proteinExistence type="predicted"/>
<dbReference type="PROSITE" id="PS51257">
    <property type="entry name" value="PROKAR_LIPOPROTEIN"/>
    <property type="match status" value="1"/>
</dbReference>
<keyword evidence="2" id="KW-0732">Signal</keyword>
<feature type="chain" id="PRO_5039548800" description="DUF3558 domain-containing protein" evidence="2">
    <location>
        <begin position="27"/>
        <end position="232"/>
    </location>
</feature>
<feature type="region of interest" description="Disordered" evidence="1">
    <location>
        <begin position="30"/>
        <end position="102"/>
    </location>
</feature>
<protein>
    <recommendedName>
        <fullName evidence="5">DUF3558 domain-containing protein</fullName>
    </recommendedName>
</protein>
<dbReference type="Proteomes" id="UP000475214">
    <property type="component" value="Unassembled WGS sequence"/>
</dbReference>
<reference evidence="3 4" key="1">
    <citation type="submission" date="2020-02" db="EMBL/GenBank/DDBJ databases">
        <authorList>
            <person name="Li X.-J."/>
            <person name="Han X.-M."/>
        </authorList>
    </citation>
    <scope>NUCLEOTIDE SEQUENCE [LARGE SCALE GENOMIC DNA]</scope>
    <source>
        <strain evidence="3 4">CCTCC AB 2017055</strain>
    </source>
</reference>
<sequence length="232" mass="24061">MPTTKRPTARRALTAAAAVIVFAASACGDDDAGGDSLLGGGSGGGLAGDDQSSADLPEDLSELSGEEPADPSSDGTGHGDDPNDDGTTDQPTEPGKPPQNMCDVVSASEMSQLLGYDIATTLTADFPAEECLFDVDGEAIASIQAYYGDARTDPAAYIQKQTAEMWDYSDQLYGWGDAARYGSVSGGTHVAIAVAERRSDSVVLLFMWMKGQPNEDMLDTGAAIAEAILPRL</sequence>
<name>A0A6L9S3W0_9ACTN</name>
<evidence type="ECO:0008006" key="5">
    <source>
        <dbReference type="Google" id="ProtNLM"/>
    </source>
</evidence>
<dbReference type="EMBL" id="JAAGOA010000003">
    <property type="protein sequence ID" value="NED99718.1"/>
    <property type="molecule type" value="Genomic_DNA"/>
</dbReference>
<feature type="compositionally biased region" description="Gly residues" evidence="1">
    <location>
        <begin position="36"/>
        <end position="47"/>
    </location>
</feature>
<feature type="signal peptide" evidence="2">
    <location>
        <begin position="1"/>
        <end position="26"/>
    </location>
</feature>
<evidence type="ECO:0000313" key="3">
    <source>
        <dbReference type="EMBL" id="NED99718.1"/>
    </source>
</evidence>
<dbReference type="AlphaFoldDB" id="A0A6L9S3W0"/>
<feature type="compositionally biased region" description="Acidic residues" evidence="1">
    <location>
        <begin position="56"/>
        <end position="69"/>
    </location>
</feature>
<organism evidence="3 4">
    <name type="scientific">Phytoactinopolyspora halotolerans</name>
    <dbReference type="NCBI Taxonomy" id="1981512"/>
    <lineage>
        <taxon>Bacteria</taxon>
        <taxon>Bacillati</taxon>
        <taxon>Actinomycetota</taxon>
        <taxon>Actinomycetes</taxon>
        <taxon>Jiangellales</taxon>
        <taxon>Jiangellaceae</taxon>
        <taxon>Phytoactinopolyspora</taxon>
    </lineage>
</organism>